<comment type="caution">
    <text evidence="2">The sequence shown here is derived from an EMBL/GenBank/DDBJ whole genome shotgun (WGS) entry which is preliminary data.</text>
</comment>
<dbReference type="PATRIC" id="fig|1107311.5.peg.3097"/>
<reference evidence="3" key="1">
    <citation type="submission" date="2013-09" db="EMBL/GenBank/DDBJ databases">
        <authorList>
            <person name="Zeng Z."/>
            <person name="Chen C."/>
        </authorList>
    </citation>
    <scope>NUCLEOTIDE SEQUENCE [LARGE SCALE GENOMIC DNA]</scope>
    <source>
        <strain evidence="3">DK69</strain>
    </source>
</reference>
<evidence type="ECO:0000313" key="3">
    <source>
        <dbReference type="Proteomes" id="UP000030149"/>
    </source>
</evidence>
<dbReference type="Proteomes" id="UP000030149">
    <property type="component" value="Unassembled WGS sequence"/>
</dbReference>
<keyword evidence="1" id="KW-1133">Transmembrane helix</keyword>
<organism evidence="2 3">
    <name type="scientific">Flavobacterium enshiense DK69</name>
    <dbReference type="NCBI Taxonomy" id="1107311"/>
    <lineage>
        <taxon>Bacteria</taxon>
        <taxon>Pseudomonadati</taxon>
        <taxon>Bacteroidota</taxon>
        <taxon>Flavobacteriia</taxon>
        <taxon>Flavobacteriales</taxon>
        <taxon>Flavobacteriaceae</taxon>
        <taxon>Flavobacterium</taxon>
    </lineage>
</organism>
<dbReference type="AlphaFoldDB" id="A0A0A2MW90"/>
<keyword evidence="1" id="KW-0472">Membrane</keyword>
<dbReference type="STRING" id="1107311.Q767_09370"/>
<keyword evidence="1" id="KW-0812">Transmembrane</keyword>
<reference evidence="2 3" key="2">
    <citation type="journal article" date="2015" name="Stand. Genomic Sci.">
        <title>High quality draft genomic sequence of Flavobacterium enshiense DK69(T) and comparison among Flavobacterium genomes.</title>
        <authorList>
            <person name="Zeng Z."/>
            <person name="Chen C."/>
            <person name="Du H."/>
            <person name="Wang G."/>
            <person name="Li M."/>
        </authorList>
    </citation>
    <scope>NUCLEOTIDE SEQUENCE [LARGE SCALE GENOMIC DNA]</scope>
    <source>
        <strain evidence="2 3">DK69</strain>
    </source>
</reference>
<dbReference type="eggNOG" id="ENOG5032SQG">
    <property type="taxonomic scope" value="Bacteria"/>
</dbReference>
<gene>
    <name evidence="2" type="ORF">Q767_09370</name>
</gene>
<accession>A0A0A2MW90</accession>
<dbReference type="EMBL" id="JRLZ01000008">
    <property type="protein sequence ID" value="KGO95881.1"/>
    <property type="molecule type" value="Genomic_DNA"/>
</dbReference>
<evidence type="ECO:0000313" key="2">
    <source>
        <dbReference type="EMBL" id="KGO95881.1"/>
    </source>
</evidence>
<feature type="transmembrane region" description="Helical" evidence="1">
    <location>
        <begin position="48"/>
        <end position="66"/>
    </location>
</feature>
<proteinExistence type="predicted"/>
<feature type="transmembrane region" description="Helical" evidence="1">
    <location>
        <begin position="78"/>
        <end position="95"/>
    </location>
</feature>
<name>A0A0A2MW90_9FLAO</name>
<sequence>MASAQEISMQKGKFFKEGTQISSWETKQLLITNPEAYKYFKSAKNKEAWGGFLIASGIVLTVGDLVKGLVSDADYPTGFTYVGAGCIVAAIPIMSGRTKKMQKALEIYNNEIKSTVGATGFDLNILANANGYGLQIRF</sequence>
<keyword evidence="3" id="KW-1185">Reference proteome</keyword>
<protein>
    <submittedName>
        <fullName evidence="2">Uncharacterized protein</fullName>
    </submittedName>
</protein>
<evidence type="ECO:0000256" key="1">
    <source>
        <dbReference type="SAM" id="Phobius"/>
    </source>
</evidence>